<evidence type="ECO:0000259" key="10">
    <source>
        <dbReference type="PROSITE" id="PS50126"/>
    </source>
</evidence>
<dbReference type="InterPro" id="IPR004476">
    <property type="entry name" value="RNase_II/RNase_R"/>
</dbReference>
<dbReference type="NCBIfam" id="NF008648">
    <property type="entry name" value="PRK11642.1"/>
    <property type="match status" value="1"/>
</dbReference>
<keyword evidence="6 8" id="KW-0269">Exonuclease</keyword>
<dbReference type="InterPro" id="IPR011805">
    <property type="entry name" value="RNase_R"/>
</dbReference>
<dbReference type="SMART" id="SM00357">
    <property type="entry name" value="CSP"/>
    <property type="match status" value="1"/>
</dbReference>
<comment type="function">
    <text evidence="8">3'-5' exoribonuclease that releases 5'-nucleoside monophosphates and is involved in maturation of structured RNAs.</text>
</comment>
<dbReference type="RefSeq" id="WP_338545334.1">
    <property type="nucleotide sequence ID" value="NZ_CP145723.1"/>
</dbReference>
<dbReference type="InterPro" id="IPR040476">
    <property type="entry name" value="CSD2"/>
</dbReference>
<organism evidence="11 12">
    <name type="scientific">Pseudomonas benzopyrenica</name>
    <dbReference type="NCBI Taxonomy" id="2993566"/>
    <lineage>
        <taxon>Bacteria</taxon>
        <taxon>Pseudomonadati</taxon>
        <taxon>Pseudomonadota</taxon>
        <taxon>Gammaproteobacteria</taxon>
        <taxon>Pseudomonadales</taxon>
        <taxon>Pseudomonadaceae</taxon>
        <taxon>Pseudomonas</taxon>
    </lineage>
</organism>
<dbReference type="SMART" id="SM00955">
    <property type="entry name" value="RNB"/>
    <property type="match status" value="1"/>
</dbReference>
<dbReference type="InterPro" id="IPR003029">
    <property type="entry name" value="S1_domain"/>
</dbReference>
<comment type="catalytic activity">
    <reaction evidence="1 8">
        <text>Exonucleolytic cleavage in the 3'- to 5'-direction to yield nucleoside 5'-phosphates.</text>
        <dbReference type="EC" id="3.1.13.1"/>
    </reaction>
</comment>
<dbReference type="InterPro" id="IPR001900">
    <property type="entry name" value="RNase_II/R"/>
</dbReference>
<name>A0ABZ2FN12_9PSED</name>
<dbReference type="InterPro" id="IPR011129">
    <property type="entry name" value="CSD"/>
</dbReference>
<proteinExistence type="inferred from homology"/>
<dbReference type="InterPro" id="IPR050180">
    <property type="entry name" value="RNR_Ribonuclease"/>
</dbReference>
<evidence type="ECO:0000256" key="8">
    <source>
        <dbReference type="HAMAP-Rule" id="MF_01895"/>
    </source>
</evidence>
<evidence type="ECO:0000256" key="3">
    <source>
        <dbReference type="ARBA" id="ARBA00022490"/>
    </source>
</evidence>
<protein>
    <recommendedName>
        <fullName evidence="8">Ribonuclease R</fullName>
        <shortName evidence="8">RNase R</shortName>
        <ecNumber evidence="8">3.1.13.1</ecNumber>
    </recommendedName>
</protein>
<dbReference type="Pfam" id="PF08461">
    <property type="entry name" value="WHD_RNase_R"/>
    <property type="match status" value="1"/>
</dbReference>
<dbReference type="Pfam" id="PF00773">
    <property type="entry name" value="RNB"/>
    <property type="match status" value="1"/>
</dbReference>
<comment type="similarity">
    <text evidence="8">Belongs to the RNR ribonuclease family. RNase R subfamily.</text>
</comment>
<dbReference type="GO" id="GO:0008859">
    <property type="term" value="F:exoribonuclease II activity"/>
    <property type="evidence" value="ECO:0007669"/>
    <property type="project" value="UniProtKB-EC"/>
</dbReference>
<feature type="compositionally biased region" description="Low complexity" evidence="9">
    <location>
        <begin position="971"/>
        <end position="986"/>
    </location>
</feature>
<evidence type="ECO:0000256" key="5">
    <source>
        <dbReference type="ARBA" id="ARBA00022801"/>
    </source>
</evidence>
<feature type="compositionally biased region" description="Low complexity" evidence="9">
    <location>
        <begin position="884"/>
        <end position="895"/>
    </location>
</feature>
<evidence type="ECO:0000256" key="7">
    <source>
        <dbReference type="ARBA" id="ARBA00022884"/>
    </source>
</evidence>
<dbReference type="PROSITE" id="PS50126">
    <property type="entry name" value="S1"/>
    <property type="match status" value="1"/>
</dbReference>
<feature type="compositionally biased region" description="Basic and acidic residues" evidence="9">
    <location>
        <begin position="829"/>
        <end position="846"/>
    </location>
</feature>
<dbReference type="InterPro" id="IPR012340">
    <property type="entry name" value="NA-bd_OB-fold"/>
</dbReference>
<dbReference type="NCBIfam" id="TIGR00358">
    <property type="entry name" value="3_prime_RNase"/>
    <property type="match status" value="1"/>
</dbReference>
<evidence type="ECO:0000313" key="12">
    <source>
        <dbReference type="Proteomes" id="UP001372714"/>
    </source>
</evidence>
<evidence type="ECO:0000256" key="4">
    <source>
        <dbReference type="ARBA" id="ARBA00022722"/>
    </source>
</evidence>
<keyword evidence="3 8" id="KW-0963">Cytoplasm</keyword>
<dbReference type="CDD" id="cd04471">
    <property type="entry name" value="S1_RNase_R"/>
    <property type="match status" value="1"/>
</dbReference>
<dbReference type="SMART" id="SM00316">
    <property type="entry name" value="S1"/>
    <property type="match status" value="1"/>
</dbReference>
<comment type="subcellular location">
    <subcellularLocation>
        <location evidence="2 8">Cytoplasm</location>
    </subcellularLocation>
</comment>
<dbReference type="EC" id="3.1.13.1" evidence="8"/>
<dbReference type="InterPro" id="IPR013223">
    <property type="entry name" value="RNase_B_OB_dom"/>
</dbReference>
<sequence length="1044" mass="115597">MADWQSLDPEAAREAEKYDNPIPSRELILAHLADRGAPATRPQLAEEFGLVTEDQLEALRRRMRAMERDGQVIYTRRGAYAPIDKLDLVRGRIAGHRDGFGFLIPDDGSDDLFLSPAQMRLVFDGDIALARVAGHDRRGRREGGLVEVVTRAHESLVGRFFQESGLAYVVPDNPKIGQQVLVPEGKHGGAAHGQFVQVRIDEWPTTFRQAQGEVVEILGDYMAPGMEIEVALRSYDIPNEWPKAVEKEAAKLKPEVEEKDKQKRIDLRQLPFVTIDGEDARDFDDAVYAEAKKSGGWRLYVAIADVSHYVKVGSALDAEAEKRGNSVYFPERVIPMLPEALSNGLCSLNPQVDRLAMVCEMTIAGSGRMTGYQFYEAVIHSHARLTYNKVSTVLEQPKSAEGKQLRKQLGEVVPHLEQLYSLYKVLLAARHVRGAIDFETQDTRIVFGADRKISEIRPTQRNDAHKLIEECMLCANVATAKFLEKHKVPALYRVHDAPPLEKQTNLRQFLGEMGLSLTKGKANPVPSDYQALLQQIRERPDFRLIQTVMLRSLSQAVYSPDNNGHFGLNYEAYTHFTSPIRRYPDLLVHRAIRSVIRSKLETKHVKRAGATSMAKARIYPYDELRLDQLGEQCSMTERRADEATRDVSNWLKCEFMKDRVGETYAGVITAVTGFGLFVELSEVFVEGLVHVTALPDDYYHFDSVHHRLSGERSGRSYRLGDPLEVVVARVDLDERKIDFVLPASAGAPRVREEREPRQKRGNRRRGAPAPAQEPSALPVAETATETVSPEPEREPRRSRNGRRRGTPAPVQEPSALPDAETATEAVSPEPEREPRRSRNGRRRDAPTQDQGVAATVEATPASVSPEPESESEPRRSRSERRRATSSAQQQNASTPMPASVEATPSKSSRQDDQLLGNTDVRRSRAVKQALLAEAKVEGGKPKTVGKANGKAKGNADKGKASDTAKTRTAPARQGKGAAAEGAAAVDARVKKAKAAGAKKKSAGKPKTEDQAKAKAKAAAKSKTKTKAKAKKPHRKGQSRPKDDA</sequence>
<feature type="compositionally biased region" description="Basic and acidic residues" evidence="9">
    <location>
        <begin position="749"/>
        <end position="758"/>
    </location>
</feature>
<feature type="compositionally biased region" description="Basic and acidic residues" evidence="9">
    <location>
        <begin position="953"/>
        <end position="965"/>
    </location>
</feature>
<evidence type="ECO:0000256" key="6">
    <source>
        <dbReference type="ARBA" id="ARBA00022839"/>
    </source>
</evidence>
<feature type="compositionally biased region" description="Basic residues" evidence="9">
    <location>
        <begin position="990"/>
        <end position="1003"/>
    </location>
</feature>
<evidence type="ECO:0000256" key="2">
    <source>
        <dbReference type="ARBA" id="ARBA00004496"/>
    </source>
</evidence>
<dbReference type="NCBIfam" id="TIGR02063">
    <property type="entry name" value="RNase_R"/>
    <property type="match status" value="1"/>
</dbReference>
<dbReference type="Pfam" id="PF00575">
    <property type="entry name" value="S1"/>
    <property type="match status" value="1"/>
</dbReference>
<dbReference type="PROSITE" id="PS01175">
    <property type="entry name" value="RIBONUCLEASE_II"/>
    <property type="match status" value="1"/>
</dbReference>
<reference evidence="11 12" key="1">
    <citation type="submission" date="2024-02" db="EMBL/GenBank/DDBJ databases">
        <title>The whole genome sequence of Pseudomonas benzopyrenica MLY92.</title>
        <authorList>
            <person name="Liu Y."/>
        </authorList>
    </citation>
    <scope>NUCLEOTIDE SEQUENCE [LARGE SCALE GENOMIC DNA]</scope>
    <source>
        <strain evidence="11 12">MLY92</strain>
    </source>
</reference>
<keyword evidence="5 8" id="KW-0378">Hydrolase</keyword>
<evidence type="ECO:0000256" key="9">
    <source>
        <dbReference type="SAM" id="MobiDB-lite"/>
    </source>
</evidence>
<dbReference type="HAMAP" id="MF_01895">
    <property type="entry name" value="RNase_R"/>
    <property type="match status" value="1"/>
</dbReference>
<dbReference type="Pfam" id="PF08206">
    <property type="entry name" value="OB_RNB"/>
    <property type="match status" value="1"/>
</dbReference>
<dbReference type="EMBL" id="CP145723">
    <property type="protein sequence ID" value="WWM66216.1"/>
    <property type="molecule type" value="Genomic_DNA"/>
</dbReference>
<dbReference type="SUPFAM" id="SSF50249">
    <property type="entry name" value="Nucleic acid-binding proteins"/>
    <property type="match status" value="4"/>
</dbReference>
<dbReference type="PANTHER" id="PTHR23355">
    <property type="entry name" value="RIBONUCLEASE"/>
    <property type="match status" value="1"/>
</dbReference>
<keyword evidence="7 8" id="KW-0694">RNA-binding</keyword>
<dbReference type="Proteomes" id="UP001372714">
    <property type="component" value="Chromosome"/>
</dbReference>
<gene>
    <name evidence="8 11" type="primary">rnr</name>
    <name evidence="11" type="ORF">V6W80_21255</name>
</gene>
<dbReference type="InterPro" id="IPR022966">
    <property type="entry name" value="RNase_II/R_CS"/>
</dbReference>
<feature type="compositionally biased region" description="Low complexity" evidence="9">
    <location>
        <begin position="857"/>
        <end position="866"/>
    </location>
</feature>
<evidence type="ECO:0000256" key="1">
    <source>
        <dbReference type="ARBA" id="ARBA00001849"/>
    </source>
</evidence>
<dbReference type="PANTHER" id="PTHR23355:SF9">
    <property type="entry name" value="DIS3-LIKE EXONUCLEASE 2"/>
    <property type="match status" value="1"/>
</dbReference>
<keyword evidence="4 8" id="KW-0540">Nuclease</keyword>
<keyword evidence="12" id="KW-1185">Reference proteome</keyword>
<feature type="region of interest" description="Disordered" evidence="9">
    <location>
        <begin position="747"/>
        <end position="1044"/>
    </location>
</feature>
<dbReference type="InterPro" id="IPR013668">
    <property type="entry name" value="RNase_R_HTH_12"/>
</dbReference>
<feature type="domain" description="S1 motif" evidence="10">
    <location>
        <begin position="661"/>
        <end position="742"/>
    </location>
</feature>
<accession>A0ABZ2FN12</accession>
<feature type="compositionally biased region" description="Basic residues" evidence="9">
    <location>
        <begin position="1013"/>
        <end position="1038"/>
    </location>
</feature>
<dbReference type="Gene3D" id="2.40.50.140">
    <property type="entry name" value="Nucleic acid-binding proteins"/>
    <property type="match status" value="2"/>
</dbReference>
<dbReference type="Pfam" id="PF17876">
    <property type="entry name" value="CSD2"/>
    <property type="match status" value="1"/>
</dbReference>
<evidence type="ECO:0000313" key="11">
    <source>
        <dbReference type="EMBL" id="WWM66216.1"/>
    </source>
</evidence>